<comment type="function">
    <text evidence="4">Catalyzes the dephosphorylation of the nucleoside 5'-monophosphates deoxyadenosine monophosphate (dAMP), deoxycytidine monophosphate (dCMP), deoxyguanosine monophosphate (dGMP) and deoxythymidine monophosphate (dTMP).</text>
</comment>
<keyword evidence="14" id="KW-1185">Reference proteome</keyword>
<accession>A0ABY7F8R1</accession>
<evidence type="ECO:0000256" key="11">
    <source>
        <dbReference type="ARBA" id="ARBA00032735"/>
    </source>
</evidence>
<evidence type="ECO:0000256" key="7">
    <source>
        <dbReference type="ARBA" id="ARBA00012964"/>
    </source>
</evidence>
<evidence type="ECO:0000256" key="2">
    <source>
        <dbReference type="ARBA" id="ARBA00001936"/>
    </source>
</evidence>
<dbReference type="EMBL" id="CP111021">
    <property type="protein sequence ID" value="WAR17744.1"/>
    <property type="molecule type" value="Genomic_DNA"/>
</dbReference>
<feature type="non-terminal residue" evidence="13">
    <location>
        <position position="91"/>
    </location>
</feature>
<evidence type="ECO:0000256" key="3">
    <source>
        <dbReference type="ARBA" id="ARBA00001941"/>
    </source>
</evidence>
<gene>
    <name evidence="13" type="ORF">MAR_032338</name>
</gene>
<organism evidence="13 14">
    <name type="scientific">Mya arenaria</name>
    <name type="common">Soft-shell clam</name>
    <dbReference type="NCBI Taxonomy" id="6604"/>
    <lineage>
        <taxon>Eukaryota</taxon>
        <taxon>Metazoa</taxon>
        <taxon>Spiralia</taxon>
        <taxon>Lophotrochozoa</taxon>
        <taxon>Mollusca</taxon>
        <taxon>Bivalvia</taxon>
        <taxon>Autobranchia</taxon>
        <taxon>Heteroconchia</taxon>
        <taxon>Euheterodonta</taxon>
        <taxon>Imparidentia</taxon>
        <taxon>Neoheterodontei</taxon>
        <taxon>Myida</taxon>
        <taxon>Myoidea</taxon>
        <taxon>Myidae</taxon>
        <taxon>Mya</taxon>
    </lineage>
</organism>
<dbReference type="SUPFAM" id="SSF109604">
    <property type="entry name" value="HD-domain/PDEase-like"/>
    <property type="match status" value="1"/>
</dbReference>
<comment type="cofactor">
    <cofactor evidence="3">
        <name>Co(2+)</name>
        <dbReference type="ChEBI" id="CHEBI:48828"/>
    </cofactor>
</comment>
<dbReference type="EC" id="3.1.3.89" evidence="7"/>
<comment type="catalytic activity">
    <reaction evidence="1">
        <text>a 2'-deoxyribonucleoside 5'-phosphate + H2O = a 2'-deoxyribonucleoside + phosphate</text>
        <dbReference type="Rhea" id="RHEA:36167"/>
        <dbReference type="ChEBI" id="CHEBI:15377"/>
        <dbReference type="ChEBI" id="CHEBI:18274"/>
        <dbReference type="ChEBI" id="CHEBI:43474"/>
        <dbReference type="ChEBI" id="CHEBI:65317"/>
        <dbReference type="EC" id="3.1.3.89"/>
    </reaction>
</comment>
<dbReference type="SMART" id="SM00471">
    <property type="entry name" value="HDc"/>
    <property type="match status" value="1"/>
</dbReference>
<dbReference type="InterPro" id="IPR039356">
    <property type="entry name" value="YfbR/HDDC2"/>
</dbReference>
<evidence type="ECO:0000256" key="1">
    <source>
        <dbReference type="ARBA" id="ARBA00001638"/>
    </source>
</evidence>
<comment type="similarity">
    <text evidence="5">Belongs to the HDDC2 family.</text>
</comment>
<dbReference type="InterPro" id="IPR006674">
    <property type="entry name" value="HD_domain"/>
</dbReference>
<dbReference type="InterPro" id="IPR003607">
    <property type="entry name" value="HD/PDEase_dom"/>
</dbReference>
<keyword evidence="9" id="KW-0479">Metal-binding</keyword>
<evidence type="ECO:0000256" key="6">
    <source>
        <dbReference type="ARBA" id="ARBA00011738"/>
    </source>
</evidence>
<evidence type="ECO:0000256" key="9">
    <source>
        <dbReference type="ARBA" id="ARBA00022723"/>
    </source>
</evidence>
<comment type="subunit">
    <text evidence="6">Homodimer.</text>
</comment>
<feature type="domain" description="HD/PDEase" evidence="12">
    <location>
        <begin position="14"/>
        <end position="87"/>
    </location>
</feature>
<feature type="non-terminal residue" evidence="13">
    <location>
        <position position="1"/>
    </location>
</feature>
<dbReference type="Proteomes" id="UP001164746">
    <property type="component" value="Chromosome 10"/>
</dbReference>
<reference evidence="13" key="1">
    <citation type="submission" date="2022-11" db="EMBL/GenBank/DDBJ databases">
        <title>Centuries of genome instability and evolution in soft-shell clam transmissible cancer (bioRxiv).</title>
        <authorList>
            <person name="Hart S.F.M."/>
            <person name="Yonemitsu M.A."/>
            <person name="Giersch R.M."/>
            <person name="Beal B.F."/>
            <person name="Arriagada G."/>
            <person name="Davis B.W."/>
            <person name="Ostrander E.A."/>
            <person name="Goff S.P."/>
            <person name="Metzger M.J."/>
        </authorList>
    </citation>
    <scope>NUCLEOTIDE SEQUENCE</scope>
    <source>
        <strain evidence="13">MELC-2E11</strain>
        <tissue evidence="13">Siphon/mantle</tissue>
    </source>
</reference>
<sequence>RVQRTGWVLRQVNAPESVADHMYRMSVLSLLADTSSGLNKEKCVKMSLVHDVAESIEYEDQSSAEARFVKDIDKFEMVLQAYEYEQLEEKP</sequence>
<dbReference type="Pfam" id="PF13023">
    <property type="entry name" value="HD_3"/>
    <property type="match status" value="2"/>
</dbReference>
<evidence type="ECO:0000256" key="8">
    <source>
        <dbReference type="ARBA" id="ARBA00015933"/>
    </source>
</evidence>
<dbReference type="PANTHER" id="PTHR11845">
    <property type="entry name" value="5'-DEOXYNUCLEOTIDASE HDDC2"/>
    <property type="match status" value="1"/>
</dbReference>
<evidence type="ECO:0000256" key="4">
    <source>
        <dbReference type="ARBA" id="ARBA00004074"/>
    </source>
</evidence>
<dbReference type="Gene3D" id="1.10.3210.10">
    <property type="entry name" value="Hypothetical protein af1432"/>
    <property type="match status" value="2"/>
</dbReference>
<evidence type="ECO:0000313" key="14">
    <source>
        <dbReference type="Proteomes" id="UP001164746"/>
    </source>
</evidence>
<evidence type="ECO:0000313" key="13">
    <source>
        <dbReference type="EMBL" id="WAR17744.1"/>
    </source>
</evidence>
<protein>
    <recommendedName>
        <fullName evidence="8">5'-deoxynucleotidase HDDC2</fullName>
        <ecNumber evidence="7">3.1.3.89</ecNumber>
    </recommendedName>
    <alternativeName>
        <fullName evidence="11">HD domain-containing protein 2</fullName>
    </alternativeName>
</protein>
<comment type="cofactor">
    <cofactor evidence="2">
        <name>Mn(2+)</name>
        <dbReference type="ChEBI" id="CHEBI:29035"/>
    </cofactor>
</comment>
<name>A0ABY7F8R1_MYAAR</name>
<keyword evidence="10" id="KW-0378">Hydrolase</keyword>
<dbReference type="PANTHER" id="PTHR11845:SF13">
    <property type="entry name" value="5'-DEOXYNUCLEOTIDASE HDDC2"/>
    <property type="match status" value="1"/>
</dbReference>
<evidence type="ECO:0000256" key="5">
    <source>
        <dbReference type="ARBA" id="ARBA00009999"/>
    </source>
</evidence>
<evidence type="ECO:0000256" key="10">
    <source>
        <dbReference type="ARBA" id="ARBA00022801"/>
    </source>
</evidence>
<proteinExistence type="inferred from homology"/>
<evidence type="ECO:0000259" key="12">
    <source>
        <dbReference type="SMART" id="SM00471"/>
    </source>
</evidence>